<organism evidence="2 3">
    <name type="scientific">Chrysophaeum taylorii</name>
    <dbReference type="NCBI Taxonomy" id="2483200"/>
    <lineage>
        <taxon>Eukaryota</taxon>
        <taxon>Sar</taxon>
        <taxon>Stramenopiles</taxon>
        <taxon>Ochrophyta</taxon>
        <taxon>Pelagophyceae</taxon>
        <taxon>Pelagomonadales</taxon>
        <taxon>Pelagomonadaceae</taxon>
        <taxon>Chrysophaeum</taxon>
    </lineage>
</organism>
<dbReference type="Proteomes" id="UP001230188">
    <property type="component" value="Unassembled WGS sequence"/>
</dbReference>
<keyword evidence="3" id="KW-1185">Reference proteome</keyword>
<feature type="chain" id="PRO_5042273841" description="Ribosomal protein S21" evidence="1">
    <location>
        <begin position="16"/>
        <end position="126"/>
    </location>
</feature>
<feature type="signal peptide" evidence="1">
    <location>
        <begin position="1"/>
        <end position="15"/>
    </location>
</feature>
<evidence type="ECO:0000313" key="3">
    <source>
        <dbReference type="Proteomes" id="UP001230188"/>
    </source>
</evidence>
<evidence type="ECO:0000256" key="1">
    <source>
        <dbReference type="SAM" id="SignalP"/>
    </source>
</evidence>
<dbReference type="EMBL" id="JAQMWT010000642">
    <property type="protein sequence ID" value="KAJ8598808.1"/>
    <property type="molecule type" value="Genomic_DNA"/>
</dbReference>
<evidence type="ECO:0008006" key="4">
    <source>
        <dbReference type="Google" id="ProtNLM"/>
    </source>
</evidence>
<gene>
    <name evidence="2" type="ORF">CTAYLR_008642</name>
</gene>
<comment type="caution">
    <text evidence="2">The sequence shown here is derived from an EMBL/GenBank/DDBJ whole genome shotgun (WGS) entry which is preliminary data.</text>
</comment>
<dbReference type="AlphaFoldDB" id="A0AAD7U814"/>
<name>A0AAD7U814_9STRA</name>
<reference evidence="2" key="1">
    <citation type="submission" date="2023-01" db="EMBL/GenBank/DDBJ databases">
        <title>Metagenome sequencing of chrysophaentin producing Chrysophaeum taylorii.</title>
        <authorList>
            <person name="Davison J."/>
            <person name="Bewley C."/>
        </authorList>
    </citation>
    <scope>NUCLEOTIDE SEQUENCE</scope>
    <source>
        <strain evidence="2">NIES-1699</strain>
    </source>
</reference>
<accession>A0AAD7U814</accession>
<sequence>MRLLVILGLLAGAAAFVPQSARPALIAATQRRAAVRQGPAMTIKISLRPNESVDSAIMRLRREVNKSGHLRVLKVISRLAQLISSQTKRFFENPREKKKRKLVESRMKMKFARAMQKRRNNNRQMQ</sequence>
<protein>
    <recommendedName>
        <fullName evidence="4">Ribosomal protein S21</fullName>
    </recommendedName>
</protein>
<proteinExistence type="predicted"/>
<evidence type="ECO:0000313" key="2">
    <source>
        <dbReference type="EMBL" id="KAJ8598808.1"/>
    </source>
</evidence>
<keyword evidence="1" id="KW-0732">Signal</keyword>